<protein>
    <recommendedName>
        <fullName evidence="5">HNH endonuclease</fullName>
    </recommendedName>
</protein>
<evidence type="ECO:0000313" key="3">
    <source>
        <dbReference type="EMBL" id="MBB3037445.1"/>
    </source>
</evidence>
<name>A0A839RMK5_9ACTN</name>
<feature type="compositionally biased region" description="Basic and acidic residues" evidence="1">
    <location>
        <begin position="42"/>
        <end position="61"/>
    </location>
</feature>
<feature type="compositionally biased region" description="Basic residues" evidence="1">
    <location>
        <begin position="14"/>
        <end position="27"/>
    </location>
</feature>
<comment type="caution">
    <text evidence="2">The sequence shown here is derived from an EMBL/GenBank/DDBJ whole genome shotgun (WGS) entry which is preliminary data.</text>
</comment>
<dbReference type="EMBL" id="JACHWS010000002">
    <property type="protein sequence ID" value="MBB3037428.1"/>
    <property type="molecule type" value="Genomic_DNA"/>
</dbReference>
<keyword evidence="4" id="KW-1185">Reference proteome</keyword>
<evidence type="ECO:0000313" key="4">
    <source>
        <dbReference type="Proteomes" id="UP000567922"/>
    </source>
</evidence>
<gene>
    <name evidence="2" type="ORF">FHU29_001877</name>
    <name evidence="3" type="ORF">FHU29_001894</name>
</gene>
<dbReference type="Proteomes" id="UP000567922">
    <property type="component" value="Unassembled WGS sequence"/>
</dbReference>
<proteinExistence type="predicted"/>
<feature type="region of interest" description="Disordered" evidence="1">
    <location>
        <begin position="1"/>
        <end position="67"/>
    </location>
</feature>
<evidence type="ECO:0000256" key="1">
    <source>
        <dbReference type="SAM" id="MobiDB-lite"/>
    </source>
</evidence>
<dbReference type="Gene3D" id="1.10.30.50">
    <property type="match status" value="1"/>
</dbReference>
<evidence type="ECO:0008006" key="5">
    <source>
        <dbReference type="Google" id="ProtNLM"/>
    </source>
</evidence>
<accession>A0A839RMK5</accession>
<sequence>MARDPRGTTTQRKLGWRHQQQRKRLLAKHKDGEPCTECGQPMHRDPTRNPDQRALHADHTRARAHGGHLADRLLHATCNERRGDGTRNTSTEDITNDHSRNRHLWTRLDW</sequence>
<evidence type="ECO:0000313" key="2">
    <source>
        <dbReference type="EMBL" id="MBB3037428.1"/>
    </source>
</evidence>
<dbReference type="AlphaFoldDB" id="A0A839RMK5"/>
<reference evidence="2 4" key="1">
    <citation type="submission" date="2020-08" db="EMBL/GenBank/DDBJ databases">
        <title>Sequencing the genomes of 1000 actinobacteria strains.</title>
        <authorList>
            <person name="Klenk H.-P."/>
        </authorList>
    </citation>
    <scope>NUCLEOTIDE SEQUENCE [LARGE SCALE GENOMIC DNA]</scope>
    <source>
        <strain evidence="2 4">DSM 45258</strain>
    </source>
</reference>
<dbReference type="RefSeq" id="WP_064441181.1">
    <property type="nucleotide sequence ID" value="NZ_BDDI01000012.1"/>
</dbReference>
<dbReference type="OrthoDB" id="4208381at2"/>
<organism evidence="2 4">
    <name type="scientific">Hoyosella altamirensis</name>
    <dbReference type="NCBI Taxonomy" id="616997"/>
    <lineage>
        <taxon>Bacteria</taxon>
        <taxon>Bacillati</taxon>
        <taxon>Actinomycetota</taxon>
        <taxon>Actinomycetes</taxon>
        <taxon>Mycobacteriales</taxon>
        <taxon>Hoyosellaceae</taxon>
        <taxon>Hoyosella</taxon>
    </lineage>
</organism>
<dbReference type="EMBL" id="JACHWS010000002">
    <property type="protein sequence ID" value="MBB3037445.1"/>
    <property type="molecule type" value="Genomic_DNA"/>
</dbReference>